<reference evidence="4" key="1">
    <citation type="journal article" date="2019" name="Int. J. Syst. Evol. Microbiol.">
        <title>The Global Catalogue of Microorganisms (GCM) 10K type strain sequencing project: providing services to taxonomists for standard genome sequencing and annotation.</title>
        <authorList>
            <consortium name="The Broad Institute Genomics Platform"/>
            <consortium name="The Broad Institute Genome Sequencing Center for Infectious Disease"/>
            <person name="Wu L."/>
            <person name="Ma J."/>
        </authorList>
    </citation>
    <scope>NUCLEOTIDE SEQUENCE [LARGE SCALE GENOMIC DNA]</scope>
    <source>
        <strain evidence="4">CGMCC 4.7246</strain>
    </source>
</reference>
<sequence>MRIPLVVALVPVLLAAAPAEGVVVPVAQTRAFADDASGAPANADADDPAVWVHPRTPGRSVVLGTLEEGGPAAFGLSGRTLGPYPAPAAPAPAPGAALGRYNNVDV</sequence>
<name>A0ABW1P5P7_9PSEU</name>
<dbReference type="Proteomes" id="UP001596220">
    <property type="component" value="Unassembled WGS sequence"/>
</dbReference>
<dbReference type="RefSeq" id="WP_380636149.1">
    <property type="nucleotide sequence ID" value="NZ_JBHSQO010000012.1"/>
</dbReference>
<dbReference type="Gene3D" id="2.120.10.30">
    <property type="entry name" value="TolB, C-terminal domain"/>
    <property type="match status" value="1"/>
</dbReference>
<gene>
    <name evidence="3" type="ORF">ACFP3R_13765</name>
</gene>
<keyword evidence="1" id="KW-0732">Signal</keyword>
<proteinExistence type="predicted"/>
<keyword evidence="4" id="KW-1185">Reference proteome</keyword>
<dbReference type="EMBL" id="JBHSQO010000012">
    <property type="protein sequence ID" value="MFC6090347.1"/>
    <property type="molecule type" value="Genomic_DNA"/>
</dbReference>
<evidence type="ECO:0000256" key="1">
    <source>
        <dbReference type="SAM" id="SignalP"/>
    </source>
</evidence>
<evidence type="ECO:0000313" key="4">
    <source>
        <dbReference type="Proteomes" id="UP001596220"/>
    </source>
</evidence>
<feature type="chain" id="PRO_5046478734" evidence="1">
    <location>
        <begin position="22"/>
        <end position="106"/>
    </location>
</feature>
<organism evidence="3 4">
    <name type="scientific">Saccharothrix lopnurensis</name>
    <dbReference type="NCBI Taxonomy" id="1670621"/>
    <lineage>
        <taxon>Bacteria</taxon>
        <taxon>Bacillati</taxon>
        <taxon>Actinomycetota</taxon>
        <taxon>Actinomycetes</taxon>
        <taxon>Pseudonocardiales</taxon>
        <taxon>Pseudonocardiaceae</taxon>
        <taxon>Saccharothrix</taxon>
    </lineage>
</organism>
<feature type="non-terminal residue" evidence="3">
    <location>
        <position position="106"/>
    </location>
</feature>
<feature type="signal peptide" evidence="1">
    <location>
        <begin position="1"/>
        <end position="21"/>
    </location>
</feature>
<evidence type="ECO:0000259" key="2">
    <source>
        <dbReference type="PROSITE" id="PS51662"/>
    </source>
</evidence>
<comment type="caution">
    <text evidence="3">The sequence shown here is derived from an EMBL/GenBank/DDBJ whole genome shotgun (WGS) entry which is preliminary data.</text>
</comment>
<accession>A0ABW1P5P7</accession>
<dbReference type="InterPro" id="IPR011042">
    <property type="entry name" value="6-blade_b-propeller_TolB-like"/>
</dbReference>
<dbReference type="SUPFAM" id="SSF50956">
    <property type="entry name" value="Thermostable phytase (3-phytase)"/>
    <property type="match status" value="1"/>
</dbReference>
<feature type="domain" description="BPP" evidence="2">
    <location>
        <begin position="13"/>
        <end position="106"/>
    </location>
</feature>
<protein>
    <submittedName>
        <fullName evidence="3">Phytase</fullName>
    </submittedName>
</protein>
<evidence type="ECO:0000313" key="3">
    <source>
        <dbReference type="EMBL" id="MFC6090347.1"/>
    </source>
</evidence>
<dbReference type="PROSITE" id="PS51662">
    <property type="entry name" value="BP_PHYTASE"/>
    <property type="match status" value="1"/>
</dbReference>
<dbReference type="InterPro" id="IPR003431">
    <property type="entry name" value="B-propeller_Phytase"/>
</dbReference>
<dbReference type="Pfam" id="PF02333">
    <property type="entry name" value="Phytase"/>
    <property type="match status" value="1"/>
</dbReference>